<feature type="non-terminal residue" evidence="2">
    <location>
        <position position="1"/>
    </location>
</feature>
<protein>
    <submittedName>
        <fullName evidence="2">Uncharacterized protein</fullName>
    </submittedName>
</protein>
<feature type="region of interest" description="Disordered" evidence="1">
    <location>
        <begin position="67"/>
        <end position="89"/>
    </location>
</feature>
<keyword evidence="3" id="KW-1185">Reference proteome</keyword>
<name>A0ABT2FR96_9GAMM</name>
<gene>
    <name evidence="2" type="ORF">L9G74_20830</name>
</gene>
<dbReference type="EMBL" id="JAKOGG010000333">
    <property type="protein sequence ID" value="MCS4558866.1"/>
    <property type="molecule type" value="Genomic_DNA"/>
</dbReference>
<evidence type="ECO:0000313" key="3">
    <source>
        <dbReference type="Proteomes" id="UP001201549"/>
    </source>
</evidence>
<accession>A0ABT2FR96</accession>
<reference evidence="3" key="1">
    <citation type="submission" date="2023-07" db="EMBL/GenBank/DDBJ databases">
        <title>Shewanella mangrovi sp. nov., an acetaldehyde- degrading bacterium isolated from mangrove sediment.</title>
        <authorList>
            <person name="Liu Y."/>
        </authorList>
    </citation>
    <scope>NUCLEOTIDE SEQUENCE [LARGE SCALE GENOMIC DNA]</scope>
    <source>
        <strain evidence="3">C32</strain>
    </source>
</reference>
<feature type="compositionally biased region" description="Basic and acidic residues" evidence="1">
    <location>
        <begin position="75"/>
        <end position="89"/>
    </location>
</feature>
<evidence type="ECO:0000256" key="1">
    <source>
        <dbReference type="SAM" id="MobiDB-lite"/>
    </source>
</evidence>
<organism evidence="2 3">
    <name type="scientific">Shewanella electrica</name>
    <dbReference type="NCBI Taxonomy" id="515560"/>
    <lineage>
        <taxon>Bacteria</taxon>
        <taxon>Pseudomonadati</taxon>
        <taxon>Pseudomonadota</taxon>
        <taxon>Gammaproteobacteria</taxon>
        <taxon>Alteromonadales</taxon>
        <taxon>Shewanellaceae</taxon>
        <taxon>Shewanella</taxon>
    </lineage>
</organism>
<feature type="non-terminal residue" evidence="2">
    <location>
        <position position="89"/>
    </location>
</feature>
<proteinExistence type="predicted"/>
<comment type="caution">
    <text evidence="2">The sequence shown here is derived from an EMBL/GenBank/DDBJ whole genome shotgun (WGS) entry which is preliminary data.</text>
</comment>
<dbReference type="Proteomes" id="UP001201549">
    <property type="component" value="Unassembled WGS sequence"/>
</dbReference>
<evidence type="ECO:0000313" key="2">
    <source>
        <dbReference type="EMBL" id="MCS4558866.1"/>
    </source>
</evidence>
<sequence length="89" mass="9867">SQPVQLVLPNKLEGTQDPLIQQLCSDVFASLNRIALRQCECETELLRAQIALKQTNIVTSANCGISPASPVQTPRSEEDKHIFTKFTDE</sequence>